<accession>A0ABW0AC12</accession>
<dbReference type="RefSeq" id="WP_382050917.1">
    <property type="nucleotide sequence ID" value="NZ_JBHSKJ010000035.1"/>
</dbReference>
<dbReference type="Gene3D" id="3.30.420.10">
    <property type="entry name" value="Ribonuclease H-like superfamily/Ribonuclease H"/>
    <property type="match status" value="1"/>
</dbReference>
<evidence type="ECO:0000259" key="1">
    <source>
        <dbReference type="Pfam" id="PF13358"/>
    </source>
</evidence>
<dbReference type="EMBL" id="JBHSKJ010000035">
    <property type="protein sequence ID" value="MFC5149915.1"/>
    <property type="molecule type" value="Genomic_DNA"/>
</dbReference>
<gene>
    <name evidence="2" type="ORF">ACFPP6_35225</name>
</gene>
<keyword evidence="3" id="KW-1185">Reference proteome</keyword>
<sequence length="207" mass="22796">MRYPDGGGLTAKQRAQREQVRFEAAALFAQGVAPSLVARRLRVPARSHTPGEGPAAGSGRISLAGLVCCRSGHSTRLIFRMLVHHRKGERKGFREQDFARLLDAAHQQLGGPVVLVRDNYTHHVDTAMREVIAARTWLTVFRFPSYTPDLNPAEGVWAHLKHSLGNLAPCSLDELAALARTHLKRMQYQPGLLQGFITQTGLTPVPP</sequence>
<feature type="domain" description="Tc1-like transposase DDE" evidence="1">
    <location>
        <begin position="93"/>
        <end position="166"/>
    </location>
</feature>
<dbReference type="Pfam" id="PF13358">
    <property type="entry name" value="DDE_3"/>
    <property type="match status" value="1"/>
</dbReference>
<reference evidence="3" key="1">
    <citation type="journal article" date="2019" name="Int. J. Syst. Evol. Microbiol.">
        <title>The Global Catalogue of Microorganisms (GCM) 10K type strain sequencing project: providing services to taxonomists for standard genome sequencing and annotation.</title>
        <authorList>
            <consortium name="The Broad Institute Genomics Platform"/>
            <consortium name="The Broad Institute Genome Sequencing Center for Infectious Disease"/>
            <person name="Wu L."/>
            <person name="Ma J."/>
        </authorList>
    </citation>
    <scope>NUCLEOTIDE SEQUENCE [LARGE SCALE GENOMIC DNA]</scope>
    <source>
        <strain evidence="3">CGMCC 4.1641</strain>
    </source>
</reference>
<name>A0ABW0AC12_9ACTN</name>
<proteinExistence type="predicted"/>
<dbReference type="InterPro" id="IPR036397">
    <property type="entry name" value="RNaseH_sf"/>
</dbReference>
<organism evidence="2 3">
    <name type="scientific">Streptomyces aureoversilis</name>
    <dbReference type="NCBI Taxonomy" id="67277"/>
    <lineage>
        <taxon>Bacteria</taxon>
        <taxon>Bacillati</taxon>
        <taxon>Actinomycetota</taxon>
        <taxon>Actinomycetes</taxon>
        <taxon>Kitasatosporales</taxon>
        <taxon>Streptomycetaceae</taxon>
        <taxon>Streptomyces</taxon>
    </lineage>
</organism>
<evidence type="ECO:0000313" key="3">
    <source>
        <dbReference type="Proteomes" id="UP001596222"/>
    </source>
</evidence>
<protein>
    <submittedName>
        <fullName evidence="2">Transposase</fullName>
    </submittedName>
</protein>
<evidence type="ECO:0000313" key="2">
    <source>
        <dbReference type="EMBL" id="MFC5149915.1"/>
    </source>
</evidence>
<dbReference type="InterPro" id="IPR038717">
    <property type="entry name" value="Tc1-like_DDE_dom"/>
</dbReference>
<dbReference type="Proteomes" id="UP001596222">
    <property type="component" value="Unassembled WGS sequence"/>
</dbReference>
<comment type="caution">
    <text evidence="2">The sequence shown here is derived from an EMBL/GenBank/DDBJ whole genome shotgun (WGS) entry which is preliminary data.</text>
</comment>